<dbReference type="AlphaFoldDB" id="A0A4Q9FM96"/>
<dbReference type="OrthoDB" id="9812676at2"/>
<dbReference type="FunFam" id="2.40.50.100:FF:000003">
    <property type="entry name" value="Acetyl-CoA carboxylase biotin carboxyl carrier protein"/>
    <property type="match status" value="1"/>
</dbReference>
<dbReference type="RefSeq" id="WP_130936807.1">
    <property type="nucleotide sequence ID" value="NZ_BMEE01000004.1"/>
</dbReference>
<proteinExistence type="predicted"/>
<organism evidence="3 4">
    <name type="scientific">Hyunsoonleella pacifica</name>
    <dbReference type="NCBI Taxonomy" id="1080224"/>
    <lineage>
        <taxon>Bacteria</taxon>
        <taxon>Pseudomonadati</taxon>
        <taxon>Bacteroidota</taxon>
        <taxon>Flavobacteriia</taxon>
        <taxon>Flavobacteriales</taxon>
        <taxon>Flavobacteriaceae</taxon>
    </lineage>
</organism>
<reference evidence="3 4" key="1">
    <citation type="journal article" date="2015" name="Int. J. Syst. Evol. Microbiol.">
        <title>Hyunsoonleella pacifica sp. nov., isolated from seawater of South Pacific Gyre.</title>
        <authorList>
            <person name="Gao X."/>
            <person name="Zhang Z."/>
            <person name="Dai X."/>
            <person name="Zhang X.H."/>
        </authorList>
    </citation>
    <scope>NUCLEOTIDE SEQUENCE [LARGE SCALE GENOMIC DNA]</scope>
    <source>
        <strain evidence="3 4">SW033</strain>
    </source>
</reference>
<keyword evidence="1" id="KW-0092">Biotin</keyword>
<dbReference type="InterPro" id="IPR011053">
    <property type="entry name" value="Single_hybrid_motif"/>
</dbReference>
<dbReference type="PANTHER" id="PTHR45266">
    <property type="entry name" value="OXALOACETATE DECARBOXYLASE ALPHA CHAIN"/>
    <property type="match status" value="1"/>
</dbReference>
<dbReference type="InterPro" id="IPR000089">
    <property type="entry name" value="Biotin_lipoyl"/>
</dbReference>
<gene>
    <name evidence="3" type="ORF">EYD46_09255</name>
</gene>
<evidence type="ECO:0000313" key="3">
    <source>
        <dbReference type="EMBL" id="TBN15320.1"/>
    </source>
</evidence>
<dbReference type="EMBL" id="SIRS01000004">
    <property type="protein sequence ID" value="TBN15320.1"/>
    <property type="molecule type" value="Genomic_DNA"/>
</dbReference>
<dbReference type="PANTHER" id="PTHR45266:SF3">
    <property type="entry name" value="OXALOACETATE DECARBOXYLASE ALPHA CHAIN"/>
    <property type="match status" value="1"/>
</dbReference>
<dbReference type="CDD" id="cd06850">
    <property type="entry name" value="biotinyl_domain"/>
    <property type="match status" value="1"/>
</dbReference>
<keyword evidence="4" id="KW-1185">Reference proteome</keyword>
<dbReference type="SUPFAM" id="SSF51230">
    <property type="entry name" value="Single hybrid motif"/>
    <property type="match status" value="1"/>
</dbReference>
<dbReference type="InterPro" id="IPR001882">
    <property type="entry name" value="Biotin_BS"/>
</dbReference>
<protein>
    <submittedName>
        <fullName evidence="3">Biotin/lipoyl-binding protein</fullName>
    </submittedName>
</protein>
<evidence type="ECO:0000313" key="4">
    <source>
        <dbReference type="Proteomes" id="UP000292372"/>
    </source>
</evidence>
<dbReference type="Gene3D" id="2.40.50.100">
    <property type="match status" value="1"/>
</dbReference>
<dbReference type="Pfam" id="PF00364">
    <property type="entry name" value="Biotin_lipoyl"/>
    <property type="match status" value="1"/>
</dbReference>
<evidence type="ECO:0000259" key="2">
    <source>
        <dbReference type="PROSITE" id="PS50968"/>
    </source>
</evidence>
<feature type="domain" description="Lipoyl-binding" evidence="2">
    <location>
        <begin position="85"/>
        <end position="161"/>
    </location>
</feature>
<comment type="caution">
    <text evidence="3">The sequence shown here is derived from an EMBL/GenBank/DDBJ whole genome shotgun (WGS) entry which is preliminary data.</text>
</comment>
<accession>A0A4Q9FM96</accession>
<dbReference type="InterPro" id="IPR050709">
    <property type="entry name" value="Biotin_Carboxyl_Carrier/Decarb"/>
</dbReference>
<dbReference type="PROSITE" id="PS00188">
    <property type="entry name" value="BIOTIN"/>
    <property type="match status" value="1"/>
</dbReference>
<sequence length="161" mass="18069">MSENLKAKVNTDFEFDINLDDVSNLDITKLSNSNYHLLHNNKSFHCDIVGSDFSEKTYQVSVNNTLYNVELFNDLDTLIKEMGFSIESKKTISSITAPMPGLILEINIEVGQEIKENDTLLILEAMKMENSITSPIDGIIKAIHSKKGDAVEKGQLIIEFE</sequence>
<dbReference type="Proteomes" id="UP000292372">
    <property type="component" value="Unassembled WGS sequence"/>
</dbReference>
<dbReference type="PROSITE" id="PS50968">
    <property type="entry name" value="BIOTINYL_LIPOYL"/>
    <property type="match status" value="1"/>
</dbReference>
<evidence type="ECO:0000256" key="1">
    <source>
        <dbReference type="ARBA" id="ARBA00023267"/>
    </source>
</evidence>
<name>A0A4Q9FM96_9FLAO</name>